<protein>
    <submittedName>
        <fullName evidence="1">Uncharacterized protein</fullName>
    </submittedName>
</protein>
<evidence type="ECO:0000313" key="2">
    <source>
        <dbReference type="Proteomes" id="UP000268033"/>
    </source>
</evidence>
<dbReference type="STRING" id="584787.GCA_001247655_01358"/>
<comment type="caution">
    <text evidence="1">The sequence shown here is derived from an EMBL/GenBank/DDBJ whole genome shotgun (WGS) entry which is preliminary data.</text>
</comment>
<evidence type="ECO:0000313" key="1">
    <source>
        <dbReference type="EMBL" id="ROQ18764.1"/>
    </source>
</evidence>
<accession>A0A3N1NFU1</accession>
<keyword evidence="2" id="KW-1185">Reference proteome</keyword>
<dbReference type="Proteomes" id="UP000268033">
    <property type="component" value="Unassembled WGS sequence"/>
</dbReference>
<name>A0A3N1NFU1_9GAMM</name>
<organism evidence="1 2">
    <name type="scientific">Gallaecimonas pentaromativorans</name>
    <dbReference type="NCBI Taxonomy" id="584787"/>
    <lineage>
        <taxon>Bacteria</taxon>
        <taxon>Pseudomonadati</taxon>
        <taxon>Pseudomonadota</taxon>
        <taxon>Gammaproteobacteria</taxon>
        <taxon>Enterobacterales</taxon>
        <taxon>Gallaecimonadaceae</taxon>
        <taxon>Gallaecimonas</taxon>
    </lineage>
</organism>
<dbReference type="AlphaFoldDB" id="A0A3N1NFU1"/>
<dbReference type="EMBL" id="RJUL01000017">
    <property type="protein sequence ID" value="ROQ18764.1"/>
    <property type="molecule type" value="Genomic_DNA"/>
</dbReference>
<reference evidence="1 2" key="1">
    <citation type="submission" date="2018-11" db="EMBL/GenBank/DDBJ databases">
        <title>Genomic Encyclopedia of Type Strains, Phase IV (KMG-IV): sequencing the most valuable type-strain genomes for metagenomic binning, comparative biology and taxonomic classification.</title>
        <authorList>
            <person name="Goeker M."/>
        </authorList>
    </citation>
    <scope>NUCLEOTIDE SEQUENCE [LARGE SCALE GENOMIC DNA]</scope>
    <source>
        <strain evidence="1 2">DSM 21945</strain>
    </source>
</reference>
<sequence length="129" mass="14528">MPLTSASTMKQMINAYISETNVSLSRFISDKVPELLALADALLAYRLSTEELENGIWDLMEGWLSLGQPKTATPSDKERVFWDLLGMMHRHAPYQLRGHMALRQQLTSRMDFLRLPSAPLPANLSTPAL</sequence>
<proteinExistence type="predicted"/>
<gene>
    <name evidence="1" type="ORF">EDC28_11730</name>
</gene>